<keyword evidence="2" id="KW-0328">Glycosyltransferase</keyword>
<dbReference type="GO" id="GO:0016757">
    <property type="term" value="F:glycosyltransferase activity"/>
    <property type="evidence" value="ECO:0007669"/>
    <property type="project" value="UniProtKB-KW"/>
</dbReference>
<feature type="transmembrane region" description="Helical" evidence="4">
    <location>
        <begin position="303"/>
        <end position="321"/>
    </location>
</feature>
<dbReference type="Gene3D" id="3.90.550.10">
    <property type="entry name" value="Spore Coat Polysaccharide Biosynthesis Protein SpsA, Chain A"/>
    <property type="match status" value="1"/>
</dbReference>
<dbReference type="RefSeq" id="WP_052955437.1">
    <property type="nucleotide sequence ID" value="NZ_BBWV01000001.1"/>
</dbReference>
<dbReference type="Proteomes" id="UP000033121">
    <property type="component" value="Unassembled WGS sequence"/>
</dbReference>
<dbReference type="PANTHER" id="PTHR43630">
    <property type="entry name" value="POLY-BETA-1,6-N-ACETYL-D-GLUCOSAMINE SYNTHASE"/>
    <property type="match status" value="1"/>
</dbReference>
<comment type="caution">
    <text evidence="5">The sequence shown here is derived from an EMBL/GenBank/DDBJ whole genome shotgun (WGS) entry which is preliminary data.</text>
</comment>
<keyword evidence="3 5" id="KW-0808">Transferase</keyword>
<evidence type="ECO:0000313" key="6">
    <source>
        <dbReference type="Proteomes" id="UP000033121"/>
    </source>
</evidence>
<dbReference type="EMBL" id="BBWV01000001">
    <property type="protein sequence ID" value="GAO41330.1"/>
    <property type="molecule type" value="Genomic_DNA"/>
</dbReference>
<dbReference type="InterPro" id="IPR029044">
    <property type="entry name" value="Nucleotide-diphossugar_trans"/>
</dbReference>
<dbReference type="Pfam" id="PF13641">
    <property type="entry name" value="Glyco_tranf_2_3"/>
    <property type="match status" value="1"/>
</dbReference>
<feature type="transmembrane region" description="Helical" evidence="4">
    <location>
        <begin position="333"/>
        <end position="353"/>
    </location>
</feature>
<comment type="similarity">
    <text evidence="1">Belongs to the glycosyltransferase 2 family.</text>
</comment>
<evidence type="ECO:0000256" key="3">
    <source>
        <dbReference type="ARBA" id="ARBA00022679"/>
    </source>
</evidence>
<evidence type="ECO:0000313" key="5">
    <source>
        <dbReference type="EMBL" id="GAO41330.1"/>
    </source>
</evidence>
<dbReference type="PANTHER" id="PTHR43630:SF1">
    <property type="entry name" value="POLY-BETA-1,6-N-ACETYL-D-GLUCOSAMINE SYNTHASE"/>
    <property type="match status" value="1"/>
</dbReference>
<dbReference type="OrthoDB" id="1523666at2"/>
<name>A0A0E9MW27_9BACT</name>
<keyword evidence="4" id="KW-1133">Transmembrane helix</keyword>
<organism evidence="5 6">
    <name type="scientific">Flavihumibacter petaseus NBRC 106054</name>
    <dbReference type="NCBI Taxonomy" id="1220578"/>
    <lineage>
        <taxon>Bacteria</taxon>
        <taxon>Pseudomonadati</taxon>
        <taxon>Bacteroidota</taxon>
        <taxon>Chitinophagia</taxon>
        <taxon>Chitinophagales</taxon>
        <taxon>Chitinophagaceae</taxon>
        <taxon>Flavihumibacter</taxon>
    </lineage>
</organism>
<dbReference type="SUPFAM" id="SSF53448">
    <property type="entry name" value="Nucleotide-diphospho-sugar transferases"/>
    <property type="match status" value="1"/>
</dbReference>
<proteinExistence type="inferred from homology"/>
<keyword evidence="4" id="KW-0472">Membrane</keyword>
<dbReference type="STRING" id="1220578.FPE01S_01_03420"/>
<keyword evidence="6" id="KW-1185">Reference proteome</keyword>
<accession>A0A0E9MW27</accession>
<evidence type="ECO:0000256" key="1">
    <source>
        <dbReference type="ARBA" id="ARBA00006739"/>
    </source>
</evidence>
<gene>
    <name evidence="5" type="ORF">FPE01S_01_03420</name>
</gene>
<sequence>MLTVIYFIGLIVFIYLFCSITYLLVVSIAGMMYKEVPPPETARLAKFAVLIPCFRDDQIIVHSAVEALKHNYPAELFDLIVIADSLQSATVQELRNLGVRVIEVQARMKSKSIHAALQRLSEDQYDMVMILDADNIMKDDCLKLVNQYYQAGHHALQCHRTAKNLQTNVAQLDAISEEINNHLFRLGQQALGFSAAPSGSGMAFETKLLKSIFTYRPILENPGEDREIDMQLLKRGIRMHFIPDAWVLDEKVSSHEVFEKQRVRWMEAQWYHVRRFLEPDMKGIPKNRQYVNKLVQNLLLPRSLYLVVFLAIVLLVSVHYLTGWSLFFPLPGWWLSLLLFFMLTLAIAIPSRFYSYQTVAALLSLPMLMISMMKALFRVKKGRKEFIHTPKTFTGVKPPPK</sequence>
<reference evidence="5 6" key="1">
    <citation type="submission" date="2015-04" db="EMBL/GenBank/DDBJ databases">
        <title>Whole genome shotgun sequence of Flavihumibacter petaseus NBRC 106054.</title>
        <authorList>
            <person name="Miyazawa S."/>
            <person name="Hosoyama A."/>
            <person name="Hashimoto M."/>
            <person name="Noguchi M."/>
            <person name="Tsuchikane K."/>
            <person name="Ohji S."/>
            <person name="Yamazoe A."/>
            <person name="Ichikawa N."/>
            <person name="Kimura A."/>
            <person name="Fujita N."/>
        </authorList>
    </citation>
    <scope>NUCLEOTIDE SEQUENCE [LARGE SCALE GENOMIC DNA]</scope>
    <source>
        <strain evidence="5 6">NBRC 106054</strain>
    </source>
</reference>
<evidence type="ECO:0000256" key="4">
    <source>
        <dbReference type="SAM" id="Phobius"/>
    </source>
</evidence>
<evidence type="ECO:0000256" key="2">
    <source>
        <dbReference type="ARBA" id="ARBA00022676"/>
    </source>
</evidence>
<feature type="transmembrane region" description="Helical" evidence="4">
    <location>
        <begin position="7"/>
        <end position="33"/>
    </location>
</feature>
<keyword evidence="4" id="KW-0812">Transmembrane</keyword>
<dbReference type="AlphaFoldDB" id="A0A0E9MW27"/>
<protein>
    <submittedName>
        <fullName evidence="5">Putative glycosyltransferase</fullName>
    </submittedName>
</protein>